<dbReference type="PROSITE" id="PS00982">
    <property type="entry name" value="PHYTOENE_DH"/>
    <property type="match status" value="1"/>
</dbReference>
<dbReference type="PANTHER" id="PTHR43734">
    <property type="entry name" value="PHYTOENE DESATURASE"/>
    <property type="match status" value="1"/>
</dbReference>
<dbReference type="InterPro" id="IPR014105">
    <property type="entry name" value="Carotenoid/retinoid_OxRdtase"/>
</dbReference>
<dbReference type="Gene3D" id="3.50.50.60">
    <property type="entry name" value="FAD/NAD(P)-binding domain"/>
    <property type="match status" value="2"/>
</dbReference>
<dbReference type="EMBL" id="FNAB01000013">
    <property type="protein sequence ID" value="SDE26946.1"/>
    <property type="molecule type" value="Genomic_DNA"/>
</dbReference>
<dbReference type="GO" id="GO:0016627">
    <property type="term" value="F:oxidoreductase activity, acting on the CH-CH group of donors"/>
    <property type="evidence" value="ECO:0007669"/>
    <property type="project" value="UniProtKB-ARBA"/>
</dbReference>
<feature type="domain" description="Amine oxidase" evidence="6">
    <location>
        <begin position="19"/>
        <end position="508"/>
    </location>
</feature>
<comment type="similarity">
    <text evidence="2 5">Belongs to the carotenoid/retinoid oxidoreductase family.</text>
</comment>
<keyword evidence="4 5" id="KW-0560">Oxidoreductase</keyword>
<evidence type="ECO:0000256" key="4">
    <source>
        <dbReference type="ARBA" id="ARBA00023002"/>
    </source>
</evidence>
<dbReference type="SUPFAM" id="SSF51905">
    <property type="entry name" value="FAD/NAD(P)-binding domain"/>
    <property type="match status" value="1"/>
</dbReference>
<dbReference type="RefSeq" id="WP_072846278.1">
    <property type="nucleotide sequence ID" value="NZ_FNAB01000013.1"/>
</dbReference>
<dbReference type="AlphaFoldDB" id="A0A1G7BKJ0"/>
<accession>A0A1G7BKJ0</accession>
<evidence type="ECO:0000313" key="7">
    <source>
        <dbReference type="EMBL" id="SDE26946.1"/>
    </source>
</evidence>
<gene>
    <name evidence="7" type="ORF">SAMN05444580_11361</name>
</gene>
<evidence type="ECO:0000256" key="2">
    <source>
        <dbReference type="ARBA" id="ARBA00006046"/>
    </source>
</evidence>
<evidence type="ECO:0000256" key="5">
    <source>
        <dbReference type="RuleBase" id="RU362075"/>
    </source>
</evidence>
<dbReference type="InterPro" id="IPR008150">
    <property type="entry name" value="Phytoene_DH_bac_CS"/>
</dbReference>
<dbReference type="PANTHER" id="PTHR43734:SF1">
    <property type="entry name" value="PHYTOENE DESATURASE"/>
    <property type="match status" value="1"/>
</dbReference>
<dbReference type="InterPro" id="IPR002937">
    <property type="entry name" value="Amino_oxidase"/>
</dbReference>
<evidence type="ECO:0000259" key="6">
    <source>
        <dbReference type="Pfam" id="PF01593"/>
    </source>
</evidence>
<name>A0A1G7BKJ0_9NOCA</name>
<evidence type="ECO:0000256" key="1">
    <source>
        <dbReference type="ARBA" id="ARBA00004829"/>
    </source>
</evidence>
<keyword evidence="3 5" id="KW-0125">Carotenoid biosynthesis</keyword>
<reference evidence="7 8" key="1">
    <citation type="submission" date="2016-10" db="EMBL/GenBank/DDBJ databases">
        <authorList>
            <person name="de Groot N.N."/>
        </authorList>
    </citation>
    <scope>NUCLEOTIDE SEQUENCE [LARGE SCALE GENOMIC DNA]</scope>
    <source>
        <strain evidence="7 8">JCM 11308</strain>
    </source>
</reference>
<keyword evidence="8" id="KW-1185">Reference proteome</keyword>
<organism evidence="7 8">
    <name type="scientific">Rhodococcus tukisamuensis</name>
    <dbReference type="NCBI Taxonomy" id="168276"/>
    <lineage>
        <taxon>Bacteria</taxon>
        <taxon>Bacillati</taxon>
        <taxon>Actinomycetota</taxon>
        <taxon>Actinomycetes</taxon>
        <taxon>Mycobacteriales</taxon>
        <taxon>Nocardiaceae</taxon>
        <taxon>Rhodococcus</taxon>
    </lineage>
</organism>
<protein>
    <submittedName>
        <fullName evidence="7">Phytoene desaturase</fullName>
    </submittedName>
</protein>
<dbReference type="InterPro" id="IPR036188">
    <property type="entry name" value="FAD/NAD-bd_sf"/>
</dbReference>
<dbReference type="NCBIfam" id="TIGR02734">
    <property type="entry name" value="crtI_fam"/>
    <property type="match status" value="1"/>
</dbReference>
<dbReference type="Pfam" id="PF01593">
    <property type="entry name" value="Amino_oxidase"/>
    <property type="match status" value="1"/>
</dbReference>
<evidence type="ECO:0000256" key="3">
    <source>
        <dbReference type="ARBA" id="ARBA00022746"/>
    </source>
</evidence>
<proteinExistence type="inferred from homology"/>
<comment type="pathway">
    <text evidence="1 5">Carotenoid biosynthesis.</text>
</comment>
<dbReference type="GO" id="GO:0016117">
    <property type="term" value="P:carotenoid biosynthetic process"/>
    <property type="evidence" value="ECO:0007669"/>
    <property type="project" value="UniProtKB-KW"/>
</dbReference>
<dbReference type="Proteomes" id="UP000199417">
    <property type="component" value="Unassembled WGS sequence"/>
</dbReference>
<sequence length="521" mass="55098">MARCVPGPTDRVVVVGGGLAGLSAGLHLLGAGREVTLLERDTTVGGRVGTYAGPGYEIDSGATVLTMPELVTEALAAVGQDTDTVSPPLRMRRLEPAYHARFADGTTLAVHSDPAAMAAEVTRAFGPDEAQRYRRLRGWLERVFRAEFDTFIDANFDSPLDLAGSRTALTDLTTLVRLGAFGRLGPRVARMVHDPRLQRIFTFQSLYAGTSPAKALGIYGAIAHMDTSMGVYFPDGGMRAIAESMAGAFTAAGGRLHLGAEVTRIEYAAGRARRVLTSDGAGHDADAVVLTADLGGAGALLPPSSRRRRPVRHSPSAVVAHGTVPVEVSRHWAGSGHHTIDFGDAWARTFTEITARRGRGRLMSDPSLLLTRPACTDPGLRLTRDGQDHEPLSVLAPCPNLDSAPLDWAALGRPYVRELLGVLERRGYVGIAEHFRVDIVDTPQTWADRGMSAGSPFAAAHTFAQTGPFRRGNLDTGASNVVLAGCGTTPGVGVPTVLVSGKLAAQRITGPFPGRAAEQLD</sequence>
<dbReference type="Gene3D" id="3.90.660.50">
    <property type="match status" value="1"/>
</dbReference>
<evidence type="ECO:0000313" key="8">
    <source>
        <dbReference type="Proteomes" id="UP000199417"/>
    </source>
</evidence>
<dbReference type="STRING" id="168276.SAMN05444580_11361"/>